<keyword evidence="2" id="KW-1185">Reference proteome</keyword>
<evidence type="ECO:0008006" key="3">
    <source>
        <dbReference type="Google" id="ProtNLM"/>
    </source>
</evidence>
<dbReference type="EMBL" id="BAQW01000004">
    <property type="protein sequence ID" value="GBR09929.1"/>
    <property type="molecule type" value="Genomic_DNA"/>
</dbReference>
<accession>A0ABQ0Q9G2</accession>
<evidence type="ECO:0000313" key="1">
    <source>
        <dbReference type="EMBL" id="GBR09929.1"/>
    </source>
</evidence>
<protein>
    <recommendedName>
        <fullName evidence="3">Transposase</fullName>
    </recommendedName>
</protein>
<dbReference type="Proteomes" id="UP001061070">
    <property type="component" value="Unassembled WGS sequence"/>
</dbReference>
<dbReference type="RefSeq" id="WP_099181379.1">
    <property type="nucleotide sequence ID" value="NZ_BAQW01000004.1"/>
</dbReference>
<gene>
    <name evidence="1" type="ORF">AA0228_0856</name>
</gene>
<evidence type="ECO:0000313" key="2">
    <source>
        <dbReference type="Proteomes" id="UP001061070"/>
    </source>
</evidence>
<comment type="caution">
    <text evidence="1">The sequence shown here is derived from an EMBL/GenBank/DDBJ whole genome shotgun (WGS) entry which is preliminary data.</text>
</comment>
<sequence length="62" mass="7104">MIPAVYGFSWRGLTDRLLTAETIRLFRQWLTQSGAIEILFMHQQAANNCPFPPNSPGFHRSL</sequence>
<organism evidence="1 2">
    <name type="scientific">Gluconobacter frateurii NRIC 0228</name>
    <dbReference type="NCBI Taxonomy" id="1307946"/>
    <lineage>
        <taxon>Bacteria</taxon>
        <taxon>Pseudomonadati</taxon>
        <taxon>Pseudomonadota</taxon>
        <taxon>Alphaproteobacteria</taxon>
        <taxon>Acetobacterales</taxon>
        <taxon>Acetobacteraceae</taxon>
        <taxon>Gluconobacter</taxon>
    </lineage>
</organism>
<name>A0ABQ0Q9G2_9PROT</name>
<proteinExistence type="predicted"/>
<reference evidence="1" key="1">
    <citation type="submission" date="2013-04" db="EMBL/GenBank/DDBJ databases">
        <title>The genome sequencing project of 58 acetic acid bacteria.</title>
        <authorList>
            <person name="Okamoto-Kainuma A."/>
            <person name="Ishikawa M."/>
            <person name="Umino S."/>
            <person name="Koizumi Y."/>
            <person name="Shiwa Y."/>
            <person name="Yoshikawa H."/>
            <person name="Matsutani M."/>
            <person name="Matsushita K."/>
        </authorList>
    </citation>
    <scope>NUCLEOTIDE SEQUENCE</scope>
    <source>
        <strain evidence="1">NRIC 0228</strain>
    </source>
</reference>